<reference evidence="2 3" key="1">
    <citation type="submission" date="2019-03" db="EMBL/GenBank/DDBJ databases">
        <title>Single cell metagenomics reveals metabolic interactions within the superorganism composed of flagellate Streblomastix strix and complex community of Bacteroidetes bacteria on its surface.</title>
        <authorList>
            <person name="Treitli S.C."/>
            <person name="Kolisko M."/>
            <person name="Husnik F."/>
            <person name="Keeling P."/>
            <person name="Hampl V."/>
        </authorList>
    </citation>
    <scope>NUCLEOTIDE SEQUENCE [LARGE SCALE GENOMIC DNA]</scope>
    <source>
        <strain evidence="2">ST1C</strain>
    </source>
</reference>
<organism evidence="2 3">
    <name type="scientific">Streblomastix strix</name>
    <dbReference type="NCBI Taxonomy" id="222440"/>
    <lineage>
        <taxon>Eukaryota</taxon>
        <taxon>Metamonada</taxon>
        <taxon>Preaxostyla</taxon>
        <taxon>Oxymonadida</taxon>
        <taxon>Streblomastigidae</taxon>
        <taxon>Streblomastix</taxon>
    </lineage>
</organism>
<evidence type="ECO:0000256" key="1">
    <source>
        <dbReference type="SAM" id="Phobius"/>
    </source>
</evidence>
<sequence length="92" mass="9776">MSVTFVPVIASYTLDVIVMVLSLTACLGVSYRSPPCSVGWCTVSKNFPISSSAFDCSVTVVVGVFVVNFGVSKFPKRPGSDGSGFTGFFEKY</sequence>
<evidence type="ECO:0000313" key="2">
    <source>
        <dbReference type="EMBL" id="KAA6334904.1"/>
    </source>
</evidence>
<proteinExistence type="predicted"/>
<dbReference type="Proteomes" id="UP000324800">
    <property type="component" value="Unassembled WGS sequence"/>
</dbReference>
<protein>
    <submittedName>
        <fullName evidence="2">Uncharacterized protein</fullName>
    </submittedName>
</protein>
<keyword evidence="1" id="KW-0472">Membrane</keyword>
<gene>
    <name evidence="2" type="ORF">EZS28_053017</name>
</gene>
<feature type="transmembrane region" description="Helical" evidence="1">
    <location>
        <begin position="51"/>
        <end position="71"/>
    </location>
</feature>
<name>A0A5J4RMV3_9EUKA</name>
<keyword evidence="1" id="KW-1133">Transmembrane helix</keyword>
<accession>A0A5J4RMV3</accession>
<evidence type="ECO:0000313" key="3">
    <source>
        <dbReference type="Proteomes" id="UP000324800"/>
    </source>
</evidence>
<dbReference type="EMBL" id="SNRW01041890">
    <property type="protein sequence ID" value="KAA6334904.1"/>
    <property type="molecule type" value="Genomic_DNA"/>
</dbReference>
<keyword evidence="1" id="KW-0812">Transmembrane</keyword>
<dbReference type="AlphaFoldDB" id="A0A5J4RMV3"/>
<comment type="caution">
    <text evidence="2">The sequence shown here is derived from an EMBL/GenBank/DDBJ whole genome shotgun (WGS) entry which is preliminary data.</text>
</comment>
<feature type="transmembrane region" description="Helical" evidence="1">
    <location>
        <begin position="12"/>
        <end position="31"/>
    </location>
</feature>